<protein>
    <submittedName>
        <fullName evidence="2">Uncharacterized protein</fullName>
    </submittedName>
</protein>
<reference evidence="2" key="2">
    <citation type="journal article" date="2015" name="Data Brief">
        <title>Shoot transcriptome of the giant reed, Arundo donax.</title>
        <authorList>
            <person name="Barrero R.A."/>
            <person name="Guerrero F.D."/>
            <person name="Moolhuijzen P."/>
            <person name="Goolsby J.A."/>
            <person name="Tidwell J."/>
            <person name="Bellgard S.E."/>
            <person name="Bellgard M.I."/>
        </authorList>
    </citation>
    <scope>NUCLEOTIDE SEQUENCE</scope>
    <source>
        <tissue evidence="2">Shoot tissue taken approximately 20 cm above the soil surface</tissue>
    </source>
</reference>
<reference evidence="2" key="1">
    <citation type="submission" date="2014-09" db="EMBL/GenBank/DDBJ databases">
        <authorList>
            <person name="Magalhaes I.L.F."/>
            <person name="Oliveira U."/>
            <person name="Santos F.R."/>
            <person name="Vidigal T.H.D.A."/>
            <person name="Brescovit A.D."/>
            <person name="Santos A.J."/>
        </authorList>
    </citation>
    <scope>NUCLEOTIDE SEQUENCE</scope>
    <source>
        <tissue evidence="2">Shoot tissue taken approximately 20 cm above the soil surface</tissue>
    </source>
</reference>
<feature type="compositionally biased region" description="Polar residues" evidence="1">
    <location>
        <begin position="70"/>
        <end position="82"/>
    </location>
</feature>
<accession>A0A0A9CF11</accession>
<dbReference type="EMBL" id="GBRH01227818">
    <property type="protein sequence ID" value="JAD70077.1"/>
    <property type="molecule type" value="Transcribed_RNA"/>
</dbReference>
<proteinExistence type="predicted"/>
<feature type="region of interest" description="Disordered" evidence="1">
    <location>
        <begin position="70"/>
        <end position="97"/>
    </location>
</feature>
<evidence type="ECO:0000313" key="2">
    <source>
        <dbReference type="EMBL" id="JAD70077.1"/>
    </source>
</evidence>
<name>A0A0A9CF11_ARUDO</name>
<sequence>MPALILLPTNTLGFSTNRSTLPVASSMTTTPYLEGSSTLVTMIVASPPWALWNWMSSANGYSLITSLLSTKKGSPEPSTSLSRARASGPAVPSGSVS</sequence>
<dbReference type="AlphaFoldDB" id="A0A0A9CF11"/>
<organism evidence="2">
    <name type="scientific">Arundo donax</name>
    <name type="common">Giant reed</name>
    <name type="synonym">Donax arundinaceus</name>
    <dbReference type="NCBI Taxonomy" id="35708"/>
    <lineage>
        <taxon>Eukaryota</taxon>
        <taxon>Viridiplantae</taxon>
        <taxon>Streptophyta</taxon>
        <taxon>Embryophyta</taxon>
        <taxon>Tracheophyta</taxon>
        <taxon>Spermatophyta</taxon>
        <taxon>Magnoliopsida</taxon>
        <taxon>Liliopsida</taxon>
        <taxon>Poales</taxon>
        <taxon>Poaceae</taxon>
        <taxon>PACMAD clade</taxon>
        <taxon>Arundinoideae</taxon>
        <taxon>Arundineae</taxon>
        <taxon>Arundo</taxon>
    </lineage>
</organism>
<evidence type="ECO:0000256" key="1">
    <source>
        <dbReference type="SAM" id="MobiDB-lite"/>
    </source>
</evidence>